<sequence>MLPPASHGAQIRRCPDEKGAAKIRVPDARRPALAAPLLVRALERETRGTSGWPAVEDGSRPPLAPAAKLAFSQASREMPT</sequence>
<gene>
    <name evidence="1" type="ORF">BE21_30900</name>
</gene>
<comment type="caution">
    <text evidence="1">The sequence shown here is derived from an EMBL/GenBank/DDBJ whole genome shotgun (WGS) entry which is preliminary data.</text>
</comment>
<name>A0A150TQY7_SORCE</name>
<dbReference type="Proteomes" id="UP000075502">
    <property type="component" value="Unassembled WGS sequence"/>
</dbReference>
<dbReference type="EMBL" id="JEME01001445">
    <property type="protein sequence ID" value="KYG07133.1"/>
    <property type="molecule type" value="Genomic_DNA"/>
</dbReference>
<evidence type="ECO:0000313" key="1">
    <source>
        <dbReference type="EMBL" id="KYG07133.1"/>
    </source>
</evidence>
<accession>A0A150TQY7</accession>
<reference evidence="1 2" key="1">
    <citation type="submission" date="2014-02" db="EMBL/GenBank/DDBJ databases">
        <title>The small core and large imbalanced accessory genome model reveals a collaborative survival strategy of Sorangium cellulosum strains in nature.</title>
        <authorList>
            <person name="Han K."/>
            <person name="Peng R."/>
            <person name="Blom J."/>
            <person name="Li Y.-Z."/>
        </authorList>
    </citation>
    <scope>NUCLEOTIDE SEQUENCE [LARGE SCALE GENOMIC DNA]</scope>
    <source>
        <strain evidence="1 2">So0007-03</strain>
    </source>
</reference>
<evidence type="ECO:0000313" key="2">
    <source>
        <dbReference type="Proteomes" id="UP000075502"/>
    </source>
</evidence>
<protein>
    <submittedName>
        <fullName evidence="1">Uncharacterized protein</fullName>
    </submittedName>
</protein>
<dbReference type="AlphaFoldDB" id="A0A150TQY7"/>
<organism evidence="1 2">
    <name type="scientific">Sorangium cellulosum</name>
    <name type="common">Polyangium cellulosum</name>
    <dbReference type="NCBI Taxonomy" id="56"/>
    <lineage>
        <taxon>Bacteria</taxon>
        <taxon>Pseudomonadati</taxon>
        <taxon>Myxococcota</taxon>
        <taxon>Polyangia</taxon>
        <taxon>Polyangiales</taxon>
        <taxon>Polyangiaceae</taxon>
        <taxon>Sorangium</taxon>
    </lineage>
</organism>
<proteinExistence type="predicted"/>